<name>A0A143QRQ3_RHOFA</name>
<dbReference type="InterPro" id="IPR036291">
    <property type="entry name" value="NAD(P)-bd_dom_sf"/>
</dbReference>
<dbReference type="InterPro" id="IPR050223">
    <property type="entry name" value="D-isomer_2-hydroxyacid_DH"/>
</dbReference>
<evidence type="ECO:0000259" key="5">
    <source>
        <dbReference type="Pfam" id="PF00389"/>
    </source>
</evidence>
<organism evidence="7 8">
    <name type="scientific">Rhodococcoides fascians</name>
    <name type="common">Rhodococcus fascians</name>
    <dbReference type="NCBI Taxonomy" id="1828"/>
    <lineage>
        <taxon>Bacteria</taxon>
        <taxon>Bacillati</taxon>
        <taxon>Actinomycetota</taxon>
        <taxon>Actinomycetes</taxon>
        <taxon>Mycobacteriales</taxon>
        <taxon>Nocardiaceae</taxon>
        <taxon>Rhodococcoides</taxon>
    </lineage>
</organism>
<dbReference type="Gene3D" id="3.40.50.720">
    <property type="entry name" value="NAD(P)-binding Rossmann-like Domain"/>
    <property type="match status" value="2"/>
</dbReference>
<evidence type="ECO:0000256" key="2">
    <source>
        <dbReference type="ARBA" id="ARBA00023002"/>
    </source>
</evidence>
<feature type="domain" description="D-isomer specific 2-hydroxyacid dehydrogenase catalytic" evidence="5">
    <location>
        <begin position="25"/>
        <end position="323"/>
    </location>
</feature>
<dbReference type="Pfam" id="PF02826">
    <property type="entry name" value="2-Hacid_dh_C"/>
    <property type="match status" value="1"/>
</dbReference>
<evidence type="ECO:0000256" key="1">
    <source>
        <dbReference type="ARBA" id="ARBA00005854"/>
    </source>
</evidence>
<dbReference type="KEGG" id="rhs:A3Q41_04594"/>
<keyword evidence="3" id="KW-0520">NAD</keyword>
<evidence type="ECO:0000313" key="7">
    <source>
        <dbReference type="EMBL" id="AMY25863.1"/>
    </source>
</evidence>
<dbReference type="Proteomes" id="UP000076038">
    <property type="component" value="Chromosome"/>
</dbReference>
<dbReference type="PANTHER" id="PTHR10996:SF178">
    <property type="entry name" value="2-HYDROXYACID DEHYDROGENASE YGL185C-RELATED"/>
    <property type="match status" value="1"/>
</dbReference>
<dbReference type="CDD" id="cd12165">
    <property type="entry name" value="2-Hacid_dh_6"/>
    <property type="match status" value="1"/>
</dbReference>
<evidence type="ECO:0000313" key="8">
    <source>
        <dbReference type="Proteomes" id="UP000076038"/>
    </source>
</evidence>
<keyword evidence="2 4" id="KW-0560">Oxidoreductase</keyword>
<dbReference type="InterPro" id="IPR006139">
    <property type="entry name" value="D-isomer_2_OHA_DH_cat_dom"/>
</dbReference>
<dbReference type="EMBL" id="CP015220">
    <property type="protein sequence ID" value="AMY25863.1"/>
    <property type="molecule type" value="Genomic_DNA"/>
</dbReference>
<accession>A0A143QRQ3</accession>
<dbReference type="RefSeq" id="WP_048318564.1">
    <property type="nucleotide sequence ID" value="NZ_CP015220.1"/>
</dbReference>
<evidence type="ECO:0000256" key="3">
    <source>
        <dbReference type="ARBA" id="ARBA00023027"/>
    </source>
</evidence>
<gene>
    <name evidence="7" type="primary">hprA</name>
    <name evidence="7" type="ORF">A3Q41_04594</name>
</gene>
<comment type="similarity">
    <text evidence="1 4">Belongs to the D-isomer specific 2-hydroxyacid dehydrogenase family.</text>
</comment>
<sequence>MKVVIADSNLLPHRGRFERRVASDIELSWHEKFDVDALVADIADATVYVGGKFPAVLAEVAPDLQLVHVAGAGTDGVSFDDLSARTLVANTFHHERSIAEYVVATAVVLRRGFLGQDRLMREDRWASPVYDRTLRQSTSLGSATVGFVGFGHIGAQSWQLLRAFGCRAIAVTGSGSVNAAENGLAWAASTDRLSDLMTEADVVVVSAPLNERTTGMIGDTELAALGPDGVLINVGRGPLVQQDALFDALSAGSLGSAAIDVWYDYPSADGIGAPSRHPFHTLHNVLMTPHSSGITRETFEGRVDDITANIGRLAAREPLTDVVAGENFTEKAEHS</sequence>
<keyword evidence="8" id="KW-1185">Reference proteome</keyword>
<dbReference type="PATRIC" id="fig|1653479.3.peg.4648"/>
<dbReference type="InterPro" id="IPR006140">
    <property type="entry name" value="D-isomer_DH_NAD-bd"/>
</dbReference>
<dbReference type="OrthoDB" id="4324715at2"/>
<dbReference type="SUPFAM" id="SSF51735">
    <property type="entry name" value="NAD(P)-binding Rossmann-fold domains"/>
    <property type="match status" value="1"/>
</dbReference>
<dbReference type="GO" id="GO:0008465">
    <property type="term" value="F:hydroxypyruvate reductase (NADH) activity"/>
    <property type="evidence" value="ECO:0007669"/>
    <property type="project" value="UniProtKB-EC"/>
</dbReference>
<reference evidence="7 8" key="1">
    <citation type="journal article" date="2016" name="Genome Announc.">
        <title>Complete Genome and Plasmid Sequences for Rhodococcus fascians D188 and Draft Sequences for Rhodococcus Isolates PBTS 1 and PBTS 2.</title>
        <authorList>
            <person name="Stamler R.A."/>
            <person name="Vereecke D."/>
            <person name="Zhang Y."/>
            <person name="Schilkey F."/>
            <person name="Devitt N."/>
            <person name="Randall J.J."/>
        </authorList>
    </citation>
    <scope>NUCLEOTIDE SEQUENCE [LARGE SCALE GENOMIC DNA]</scope>
    <source>
        <strain evidence="7 8">PBTS2</strain>
    </source>
</reference>
<dbReference type="EC" id="1.1.1.29" evidence="7"/>
<evidence type="ECO:0000259" key="6">
    <source>
        <dbReference type="Pfam" id="PF02826"/>
    </source>
</evidence>
<feature type="domain" description="D-isomer specific 2-hydroxyacid dehydrogenase NAD-binding" evidence="6">
    <location>
        <begin position="106"/>
        <end position="291"/>
    </location>
</feature>
<reference evidence="8" key="2">
    <citation type="submission" date="2016-04" db="EMBL/GenBank/DDBJ databases">
        <title>Complete Genome and Plasmid Sequences for Rhodococcus fascians D188 and Draft Sequences for Rhodococcus spp. Isolates PBTS 1 and PBTS 2.</title>
        <authorList>
            <person name="Stamer R."/>
            <person name="Vereecke D."/>
            <person name="Zhang Y."/>
            <person name="Schilkey F."/>
            <person name="Devitt N."/>
            <person name="Randall J."/>
        </authorList>
    </citation>
    <scope>NUCLEOTIDE SEQUENCE [LARGE SCALE GENOMIC DNA]</scope>
    <source>
        <strain evidence="8">PBTS2</strain>
    </source>
</reference>
<protein>
    <submittedName>
        <fullName evidence="7">Glycerate dehydrogenase</fullName>
        <ecNumber evidence="7">1.1.1.29</ecNumber>
    </submittedName>
</protein>
<dbReference type="SUPFAM" id="SSF52283">
    <property type="entry name" value="Formate/glycerate dehydrogenase catalytic domain-like"/>
    <property type="match status" value="1"/>
</dbReference>
<proteinExistence type="inferred from homology"/>
<dbReference type="GO" id="GO:0051287">
    <property type="term" value="F:NAD binding"/>
    <property type="evidence" value="ECO:0007669"/>
    <property type="project" value="InterPro"/>
</dbReference>
<evidence type="ECO:0000256" key="4">
    <source>
        <dbReference type="RuleBase" id="RU003719"/>
    </source>
</evidence>
<dbReference type="GO" id="GO:0030267">
    <property type="term" value="F:glyoxylate reductase (NADPH) activity"/>
    <property type="evidence" value="ECO:0007669"/>
    <property type="project" value="TreeGrafter"/>
</dbReference>
<dbReference type="GO" id="GO:0005829">
    <property type="term" value="C:cytosol"/>
    <property type="evidence" value="ECO:0007669"/>
    <property type="project" value="TreeGrafter"/>
</dbReference>
<dbReference type="Pfam" id="PF00389">
    <property type="entry name" value="2-Hacid_dh"/>
    <property type="match status" value="1"/>
</dbReference>
<dbReference type="AlphaFoldDB" id="A0A143QRQ3"/>
<dbReference type="PANTHER" id="PTHR10996">
    <property type="entry name" value="2-HYDROXYACID DEHYDROGENASE-RELATED"/>
    <property type="match status" value="1"/>
</dbReference>